<feature type="region of interest" description="Disordered" evidence="1">
    <location>
        <begin position="674"/>
        <end position="702"/>
    </location>
</feature>
<keyword evidence="2" id="KW-1133">Transmembrane helix</keyword>
<gene>
    <name evidence="3" type="ORF">TNCT_508711</name>
</gene>
<dbReference type="OrthoDB" id="6434854at2759"/>
<feature type="region of interest" description="Disordered" evidence="1">
    <location>
        <begin position="604"/>
        <end position="628"/>
    </location>
</feature>
<evidence type="ECO:0000256" key="2">
    <source>
        <dbReference type="SAM" id="Phobius"/>
    </source>
</evidence>
<organism evidence="3 4">
    <name type="scientific">Trichonephila clavata</name>
    <name type="common">Joro spider</name>
    <name type="synonym">Nephila clavata</name>
    <dbReference type="NCBI Taxonomy" id="2740835"/>
    <lineage>
        <taxon>Eukaryota</taxon>
        <taxon>Metazoa</taxon>
        <taxon>Ecdysozoa</taxon>
        <taxon>Arthropoda</taxon>
        <taxon>Chelicerata</taxon>
        <taxon>Arachnida</taxon>
        <taxon>Araneae</taxon>
        <taxon>Araneomorphae</taxon>
        <taxon>Entelegynae</taxon>
        <taxon>Araneoidea</taxon>
        <taxon>Nephilidae</taxon>
        <taxon>Trichonephila</taxon>
    </lineage>
</organism>
<evidence type="ECO:0000256" key="1">
    <source>
        <dbReference type="SAM" id="MobiDB-lite"/>
    </source>
</evidence>
<proteinExistence type="predicted"/>
<dbReference type="AlphaFoldDB" id="A0A8X6G6U1"/>
<keyword evidence="2" id="KW-0472">Membrane</keyword>
<protein>
    <submittedName>
        <fullName evidence="3">Uncharacterized protein</fullName>
    </submittedName>
</protein>
<evidence type="ECO:0000313" key="4">
    <source>
        <dbReference type="Proteomes" id="UP000887116"/>
    </source>
</evidence>
<feature type="compositionally biased region" description="Basic and acidic residues" evidence="1">
    <location>
        <begin position="180"/>
        <end position="189"/>
    </location>
</feature>
<dbReference type="EMBL" id="BMAO01024754">
    <property type="protein sequence ID" value="GFQ97526.1"/>
    <property type="molecule type" value="Genomic_DNA"/>
</dbReference>
<dbReference type="Proteomes" id="UP000887116">
    <property type="component" value="Unassembled WGS sequence"/>
</dbReference>
<feature type="region of interest" description="Disordered" evidence="1">
    <location>
        <begin position="90"/>
        <end position="113"/>
    </location>
</feature>
<keyword evidence="4" id="KW-1185">Reference proteome</keyword>
<sequence length="912" mass="103936">METRQVLSKKENKTSRRRETEWECLADGFRCRTQFEVVVKSTHIQKEVKDIRRLPSPLIQRNGKEEENEAFINEQATIHSLRPNHLKHSPHLCPGIPDRKHTQPVFRQNGDSDKMTLKWGGEFAGPLSDKGKERFGEVRQQKHCNNSNYLNHNLKFSNEDDIISNENLRRLSPQSKKCKHDQSSSRNDVETSNQRSATGNKDPLLDDNLICSKTIQNKSLGHQSFECQKEDLKHCGGYNLDKESGHSAKKLATYDRDGAFLKKETFNQFKLSPNHNGLFSISDAYDMGRGDFLRQDIHCRDNPHYGQCFDPEQVKPHQSSDFENPYKISDEETMFCKYNKRNSTDIHKNQTAAYFENASTPKSKNSILTSKGQNETGIFSPNEKIGIKQSNSERFSSFEVGNVIFESGLNNADKCFGIHPSFIEPFSKSYNEASSFHSMNGCKFSSNRSSFKDFTNASDDILSDGDLRNAVFRVHSDETTKPQKNLPSKTISCLSHQNGTVTKRKNVLALALEKRTPSNAFDTELSWNKEGEKKISTSEITTTMVERTITPRTELESNEYAQRNISVGDLVEYFENLNSSCRDRKDKAEDKRLVQIHFVYEEKNDKADNQDDEERAESYSVNEDGKNKPLELKELQNHFVTDGKNQWKYSVMSDSKENLSKISDGTMDYKKFALPSESQKATTEHSTSETHSGRIGFPSPDEDILSESRAQERHFKLNDKQWGIFGSSREPCPTNAIVLQRTNSMPDFSKTKNLHSPRNVSNEEDLQTSIPGVSCDQENDKTLLNPKEAKEANVLKTQLGVQETEAPNTPKPTSKEKAEVFDVPHSEAVSVKQAVFIRQRKVSLADFPLENPLEKLTKSTHPDMRKSLQEAEGVKSTRRIFFIIRRITFIGFTILVVLLLLVSKWSDMKPSL</sequence>
<feature type="region of interest" description="Disordered" evidence="1">
    <location>
        <begin position="167"/>
        <end position="203"/>
    </location>
</feature>
<feature type="compositionally biased region" description="Basic and acidic residues" evidence="1">
    <location>
        <begin position="682"/>
        <end position="692"/>
    </location>
</feature>
<reference evidence="3" key="1">
    <citation type="submission" date="2020-07" db="EMBL/GenBank/DDBJ databases">
        <title>Multicomponent nature underlies the extraordinary mechanical properties of spider dragline silk.</title>
        <authorList>
            <person name="Kono N."/>
            <person name="Nakamura H."/>
            <person name="Mori M."/>
            <person name="Yoshida Y."/>
            <person name="Ohtoshi R."/>
            <person name="Malay A.D."/>
            <person name="Moran D.A.P."/>
            <person name="Tomita M."/>
            <person name="Numata K."/>
            <person name="Arakawa K."/>
        </authorList>
    </citation>
    <scope>NUCLEOTIDE SEQUENCE</scope>
</reference>
<accession>A0A8X6G6U1</accession>
<feature type="compositionally biased region" description="Polar residues" evidence="1">
    <location>
        <begin position="190"/>
        <end position="199"/>
    </location>
</feature>
<evidence type="ECO:0000313" key="3">
    <source>
        <dbReference type="EMBL" id="GFQ97526.1"/>
    </source>
</evidence>
<comment type="caution">
    <text evidence="3">The sequence shown here is derived from an EMBL/GenBank/DDBJ whole genome shotgun (WGS) entry which is preliminary data.</text>
</comment>
<keyword evidence="2" id="KW-0812">Transmembrane</keyword>
<name>A0A8X6G6U1_TRICU</name>
<feature type="transmembrane region" description="Helical" evidence="2">
    <location>
        <begin position="880"/>
        <end position="902"/>
    </location>
</feature>